<gene>
    <name evidence="1" type="ORF">D5086_022788</name>
</gene>
<proteinExistence type="predicted"/>
<organism evidence="1 2">
    <name type="scientific">Populus alba</name>
    <name type="common">White poplar</name>
    <dbReference type="NCBI Taxonomy" id="43335"/>
    <lineage>
        <taxon>Eukaryota</taxon>
        <taxon>Viridiplantae</taxon>
        <taxon>Streptophyta</taxon>
        <taxon>Embryophyta</taxon>
        <taxon>Tracheophyta</taxon>
        <taxon>Spermatophyta</taxon>
        <taxon>Magnoliopsida</taxon>
        <taxon>eudicotyledons</taxon>
        <taxon>Gunneridae</taxon>
        <taxon>Pentapetalae</taxon>
        <taxon>rosids</taxon>
        <taxon>fabids</taxon>
        <taxon>Malpighiales</taxon>
        <taxon>Salicaceae</taxon>
        <taxon>Saliceae</taxon>
        <taxon>Populus</taxon>
    </lineage>
</organism>
<accession>A0ACC4B9G9</accession>
<evidence type="ECO:0000313" key="1">
    <source>
        <dbReference type="EMBL" id="KAL3574687.1"/>
    </source>
</evidence>
<protein>
    <submittedName>
        <fullName evidence="1">Uncharacterized protein</fullName>
    </submittedName>
</protein>
<reference evidence="1 2" key="1">
    <citation type="journal article" date="2024" name="Plant Biotechnol. J.">
        <title>Genome and CRISPR/Cas9 system of a widespread forest tree (Populus alba) in the world.</title>
        <authorList>
            <person name="Liu Y.J."/>
            <person name="Jiang P.F."/>
            <person name="Han X.M."/>
            <person name="Li X.Y."/>
            <person name="Wang H.M."/>
            <person name="Wang Y.J."/>
            <person name="Wang X.X."/>
            <person name="Zeng Q.Y."/>
        </authorList>
    </citation>
    <scope>NUCLEOTIDE SEQUENCE [LARGE SCALE GENOMIC DNA]</scope>
    <source>
        <strain evidence="2">cv. PAL-ZL1</strain>
    </source>
</reference>
<evidence type="ECO:0000313" key="2">
    <source>
        <dbReference type="Proteomes" id="UP000309997"/>
    </source>
</evidence>
<dbReference type="Proteomes" id="UP000309997">
    <property type="component" value="Unassembled WGS sequence"/>
</dbReference>
<sequence>DPSFEEGLDIVSWTRKKLQENDECVCFLDREISFWDRDEQQKALKLLELALECTESVADKRPSMRDVVRSLIKLQDKHERSVNNRNIRTKKSDILPES</sequence>
<keyword evidence="2" id="KW-1185">Reference proteome</keyword>
<dbReference type="EMBL" id="RCHU02000012">
    <property type="protein sequence ID" value="KAL3574687.1"/>
    <property type="molecule type" value="Genomic_DNA"/>
</dbReference>
<feature type="non-terminal residue" evidence="1">
    <location>
        <position position="1"/>
    </location>
</feature>
<comment type="caution">
    <text evidence="1">The sequence shown here is derived from an EMBL/GenBank/DDBJ whole genome shotgun (WGS) entry which is preliminary data.</text>
</comment>
<name>A0ACC4B9G9_POPAL</name>